<feature type="transmembrane region" description="Helical" evidence="5">
    <location>
        <begin position="397"/>
        <end position="418"/>
    </location>
</feature>
<dbReference type="GO" id="GO:0005886">
    <property type="term" value="C:plasma membrane"/>
    <property type="evidence" value="ECO:0007669"/>
    <property type="project" value="TreeGrafter"/>
</dbReference>
<dbReference type="PANTHER" id="PTHR23501:SF190">
    <property type="entry name" value="MAJOR FACILITATOR SUPERFAMILY MFS_1"/>
    <property type="match status" value="1"/>
</dbReference>
<feature type="transmembrane region" description="Helical" evidence="5">
    <location>
        <begin position="52"/>
        <end position="71"/>
    </location>
</feature>
<feature type="transmembrane region" description="Helical" evidence="5">
    <location>
        <begin position="83"/>
        <end position="105"/>
    </location>
</feature>
<evidence type="ECO:0000256" key="4">
    <source>
        <dbReference type="ARBA" id="ARBA00023136"/>
    </source>
</evidence>
<dbReference type="CDD" id="cd17321">
    <property type="entry name" value="MFS_MMR_MDR_like"/>
    <property type="match status" value="1"/>
</dbReference>
<protein>
    <submittedName>
        <fullName evidence="7">MFS transporter</fullName>
    </submittedName>
</protein>
<evidence type="ECO:0000259" key="6">
    <source>
        <dbReference type="PROSITE" id="PS50850"/>
    </source>
</evidence>
<organism evidence="7 8">
    <name type="scientific">Rhodoferax fermentans</name>
    <dbReference type="NCBI Taxonomy" id="28066"/>
    <lineage>
        <taxon>Bacteria</taxon>
        <taxon>Pseudomonadati</taxon>
        <taxon>Pseudomonadota</taxon>
        <taxon>Betaproteobacteria</taxon>
        <taxon>Burkholderiales</taxon>
        <taxon>Comamonadaceae</taxon>
        <taxon>Rhodoferax</taxon>
    </lineage>
</organism>
<dbReference type="Pfam" id="PF07690">
    <property type="entry name" value="MFS_1"/>
    <property type="match status" value="1"/>
</dbReference>
<feature type="domain" description="Major facilitator superfamily (MFS) profile" evidence="6">
    <location>
        <begin position="16"/>
        <end position="454"/>
    </location>
</feature>
<evidence type="ECO:0000256" key="3">
    <source>
        <dbReference type="ARBA" id="ARBA00022989"/>
    </source>
</evidence>
<dbReference type="GO" id="GO:0022857">
    <property type="term" value="F:transmembrane transporter activity"/>
    <property type="evidence" value="ECO:0007669"/>
    <property type="project" value="InterPro"/>
</dbReference>
<dbReference type="InterPro" id="IPR011701">
    <property type="entry name" value="MFS"/>
</dbReference>
<dbReference type="Gene3D" id="1.20.1250.20">
    <property type="entry name" value="MFS general substrate transporter like domains"/>
    <property type="match status" value="1"/>
</dbReference>
<dbReference type="EMBL" id="MTJN01000002">
    <property type="protein sequence ID" value="OOV09125.1"/>
    <property type="molecule type" value="Genomic_DNA"/>
</dbReference>
<dbReference type="PRINTS" id="PR01035">
    <property type="entry name" value="TCRTETA"/>
</dbReference>
<dbReference type="InterPro" id="IPR001958">
    <property type="entry name" value="Tet-R_TetA/multi-R_MdtG-like"/>
</dbReference>
<feature type="transmembrane region" description="Helical" evidence="5">
    <location>
        <begin position="170"/>
        <end position="190"/>
    </location>
</feature>
<accession>A0A1T1AYR6</accession>
<feature type="transmembrane region" description="Helical" evidence="5">
    <location>
        <begin position="111"/>
        <end position="129"/>
    </location>
</feature>
<feature type="transmembrane region" description="Helical" evidence="5">
    <location>
        <begin position="233"/>
        <end position="251"/>
    </location>
</feature>
<feature type="transmembrane region" description="Helical" evidence="5">
    <location>
        <begin position="355"/>
        <end position="376"/>
    </location>
</feature>
<dbReference type="PROSITE" id="PS50850">
    <property type="entry name" value="MFS"/>
    <property type="match status" value="1"/>
</dbReference>
<feature type="transmembrane region" description="Helical" evidence="5">
    <location>
        <begin position="330"/>
        <end position="349"/>
    </location>
</feature>
<feature type="transmembrane region" description="Helical" evidence="5">
    <location>
        <begin position="430"/>
        <end position="449"/>
    </location>
</feature>
<dbReference type="InterPro" id="IPR036259">
    <property type="entry name" value="MFS_trans_sf"/>
</dbReference>
<feature type="transmembrane region" description="Helical" evidence="5">
    <location>
        <begin position="141"/>
        <end position="164"/>
    </location>
</feature>
<dbReference type="InterPro" id="IPR020846">
    <property type="entry name" value="MFS_dom"/>
</dbReference>
<dbReference type="Proteomes" id="UP000190750">
    <property type="component" value="Unassembled WGS sequence"/>
</dbReference>
<dbReference type="PANTHER" id="PTHR23501">
    <property type="entry name" value="MAJOR FACILITATOR SUPERFAMILY"/>
    <property type="match status" value="1"/>
</dbReference>
<evidence type="ECO:0000313" key="8">
    <source>
        <dbReference type="Proteomes" id="UP000190750"/>
    </source>
</evidence>
<keyword evidence="3 5" id="KW-1133">Transmembrane helix</keyword>
<dbReference type="AlphaFoldDB" id="A0A1T1AYR6"/>
<name>A0A1T1AYR6_RHOFE</name>
<dbReference type="RefSeq" id="WP_200224458.1">
    <property type="nucleotide sequence ID" value="NZ_MTJN01000002.1"/>
</dbReference>
<reference evidence="7 8" key="1">
    <citation type="submission" date="2017-01" db="EMBL/GenBank/DDBJ databases">
        <title>Genome sequencing of Rhodoferax fermentans JCM 7819.</title>
        <authorList>
            <person name="Kim Y.J."/>
            <person name="Farh M.E.-A."/>
            <person name="Yang D.-C."/>
        </authorList>
    </citation>
    <scope>NUCLEOTIDE SEQUENCE [LARGE SCALE GENOMIC DNA]</scope>
    <source>
        <strain evidence="7 8">JCM 7819</strain>
    </source>
</reference>
<keyword evidence="2 5" id="KW-0812">Transmembrane</keyword>
<dbReference type="SUPFAM" id="SSF103473">
    <property type="entry name" value="MFS general substrate transporter"/>
    <property type="match status" value="1"/>
</dbReference>
<dbReference type="Gene3D" id="1.20.1720.10">
    <property type="entry name" value="Multidrug resistance protein D"/>
    <property type="match status" value="1"/>
</dbReference>
<gene>
    <name evidence="7" type="ORF">RF819_13260</name>
</gene>
<feature type="transmembrane region" description="Helical" evidence="5">
    <location>
        <begin position="305"/>
        <end position="323"/>
    </location>
</feature>
<evidence type="ECO:0000313" key="7">
    <source>
        <dbReference type="EMBL" id="OOV09125.1"/>
    </source>
</evidence>
<proteinExistence type="predicted"/>
<comment type="subcellular location">
    <subcellularLocation>
        <location evidence="1">Membrane</location>
        <topology evidence="1">Multi-pass membrane protein</topology>
    </subcellularLocation>
</comment>
<keyword evidence="4 5" id="KW-0472">Membrane</keyword>
<sequence>MSSVSIPAGTPAYRRLMTVLFIGVFMSALDTAIIAPAIPALREAFQIDNRRVGLVMIAFILASLCSTAPLASLGDRYGRRPIYLISISLFALGSLVIALAPTFWAVVLGRVIQGMGGGGIIPTASAVIADALPPKERGRALGLIGATYGMAFVLGPPLAGLVMVTLDWHWIFLANLPIAAYVLFLGARALPSQRPAGVLPALDWRGIVVLFLLLSALVASVTRVLDDMSGQRVWPFTLAALIVLLPLFVWVEKRAEQPLIPISMFANRQLSLTYFLTLGAGFGMGSVVFLTSIATLAYAVARQNAGFVLLPMVLCSIIGSMGAGRLLNRLGARVLIVAGFALLSLGYGACAYTGFGLWGFLLATMPVGLGVGVVVSGALRTIAIEEAPLAFRGTAQGLINICTSIGTLLSAATIGALADFSGQGAAGFSVAYEVVAVLMAGMLLLALGLRKNSAALKPAKV</sequence>
<comment type="caution">
    <text evidence="7">The sequence shown here is derived from an EMBL/GenBank/DDBJ whole genome shotgun (WGS) entry which is preliminary data.</text>
</comment>
<keyword evidence="8" id="KW-1185">Reference proteome</keyword>
<feature type="transmembrane region" description="Helical" evidence="5">
    <location>
        <begin position="20"/>
        <end position="40"/>
    </location>
</feature>
<evidence type="ECO:0000256" key="5">
    <source>
        <dbReference type="SAM" id="Phobius"/>
    </source>
</evidence>
<feature type="transmembrane region" description="Helical" evidence="5">
    <location>
        <begin position="202"/>
        <end position="221"/>
    </location>
</feature>
<dbReference type="STRING" id="28066.RF819_13260"/>
<feature type="transmembrane region" description="Helical" evidence="5">
    <location>
        <begin position="272"/>
        <end position="299"/>
    </location>
</feature>
<evidence type="ECO:0000256" key="2">
    <source>
        <dbReference type="ARBA" id="ARBA00022692"/>
    </source>
</evidence>
<evidence type="ECO:0000256" key="1">
    <source>
        <dbReference type="ARBA" id="ARBA00004141"/>
    </source>
</evidence>